<dbReference type="OrthoDB" id="9813111at2"/>
<dbReference type="PANTHER" id="PTHR43293:SF3">
    <property type="entry name" value="CHOLESTEROL RING-CLEAVING HYDROLASE IPDB SUBUNIT"/>
    <property type="match status" value="1"/>
</dbReference>
<name>A0A5C8PT95_9HYPH</name>
<dbReference type="Pfam" id="PF01144">
    <property type="entry name" value="CoA_trans"/>
    <property type="match status" value="1"/>
</dbReference>
<protein>
    <submittedName>
        <fullName evidence="1">3-oxoadipate--succinyl-CoA transferase subunit B</fullName>
    </submittedName>
</protein>
<dbReference type="Gene3D" id="3.40.1080.10">
    <property type="entry name" value="Glutaconate Coenzyme A-transferase"/>
    <property type="match status" value="1"/>
</dbReference>
<proteinExistence type="predicted"/>
<dbReference type="EMBL" id="VDUZ01000004">
    <property type="protein sequence ID" value="TXL80504.1"/>
    <property type="molecule type" value="Genomic_DNA"/>
</dbReference>
<keyword evidence="2" id="KW-1185">Reference proteome</keyword>
<dbReference type="InterPro" id="IPR004165">
    <property type="entry name" value="CoA_trans_fam_I"/>
</dbReference>
<gene>
    <name evidence="1" type="ORF">FHP25_04470</name>
</gene>
<dbReference type="GO" id="GO:0008410">
    <property type="term" value="F:CoA-transferase activity"/>
    <property type="evidence" value="ECO:0007669"/>
    <property type="project" value="InterPro"/>
</dbReference>
<dbReference type="AlphaFoldDB" id="A0A5C8PT95"/>
<evidence type="ECO:0000313" key="2">
    <source>
        <dbReference type="Proteomes" id="UP000321638"/>
    </source>
</evidence>
<organism evidence="1 2">
    <name type="scientific">Vineibacter terrae</name>
    <dbReference type="NCBI Taxonomy" id="2586908"/>
    <lineage>
        <taxon>Bacteria</taxon>
        <taxon>Pseudomonadati</taxon>
        <taxon>Pseudomonadota</taxon>
        <taxon>Alphaproteobacteria</taxon>
        <taxon>Hyphomicrobiales</taxon>
        <taxon>Vineibacter</taxon>
    </lineage>
</organism>
<keyword evidence="1" id="KW-0808">Transferase</keyword>
<comment type="caution">
    <text evidence="1">The sequence shown here is derived from an EMBL/GenBank/DDBJ whole genome shotgun (WGS) entry which is preliminary data.</text>
</comment>
<sequence>MLAVLLARDLGDGEKAIVGTNSDIQVAACNLARQRQAPRLWWVSGPGGMTNPTEGIVRPAADAENIAVAQAVMDLPLMIDFIDWRIHFFDFAILGALQTDRFGNINTVCIGDHARPRLRGPGTVGISALTGLSRRFYIMMTRHDRGAFVPRVDFICGAGHLDGGTSRTDRGLPEGGPRLVVTPLGVFDFAPNSKAMRIRSLHEGVSLEEARDNTGFDLLVPDQVARTAPPQAEELFLLRRTVDTTGVLARKFPWPRAA</sequence>
<dbReference type="InterPro" id="IPR037171">
    <property type="entry name" value="NagB/RpiA_transferase-like"/>
</dbReference>
<accession>A0A5C8PT95</accession>
<reference evidence="1 2" key="1">
    <citation type="submission" date="2019-06" db="EMBL/GenBank/DDBJ databases">
        <title>New taxonomy in bacterial strain CC-CFT640, isolated from vineyard.</title>
        <authorList>
            <person name="Lin S.-Y."/>
            <person name="Tsai C.-F."/>
            <person name="Young C.-C."/>
        </authorList>
    </citation>
    <scope>NUCLEOTIDE SEQUENCE [LARGE SCALE GENOMIC DNA]</scope>
    <source>
        <strain evidence="1 2">CC-CFT640</strain>
    </source>
</reference>
<dbReference type="Proteomes" id="UP000321638">
    <property type="component" value="Unassembled WGS sequence"/>
</dbReference>
<evidence type="ECO:0000313" key="1">
    <source>
        <dbReference type="EMBL" id="TXL80504.1"/>
    </source>
</evidence>
<dbReference type="PANTHER" id="PTHR43293">
    <property type="entry name" value="ACETATE COA-TRANSFERASE YDIF"/>
    <property type="match status" value="1"/>
</dbReference>
<dbReference type="SUPFAM" id="SSF100950">
    <property type="entry name" value="NagB/RpiA/CoA transferase-like"/>
    <property type="match status" value="1"/>
</dbReference>
<dbReference type="SMART" id="SM00882">
    <property type="entry name" value="CoA_trans"/>
    <property type="match status" value="1"/>
</dbReference>